<comment type="similarity">
    <text evidence="1 5">Belongs to the RAP1 family.</text>
</comment>
<feature type="region of interest" description="Disordered" evidence="6">
    <location>
        <begin position="123"/>
        <end position="163"/>
    </location>
</feature>
<organism evidence="8 9">
    <name type="scientific">Priapulus caudatus</name>
    <name type="common">Priapulid worm</name>
    <dbReference type="NCBI Taxonomy" id="37621"/>
    <lineage>
        <taxon>Eukaryota</taxon>
        <taxon>Metazoa</taxon>
        <taxon>Ecdysozoa</taxon>
        <taxon>Scalidophora</taxon>
        <taxon>Priapulida</taxon>
        <taxon>Priapulimorpha</taxon>
        <taxon>Priapulimorphida</taxon>
        <taxon>Priapulidae</taxon>
        <taxon>Priapulus</taxon>
    </lineage>
</organism>
<feature type="non-terminal residue" evidence="9">
    <location>
        <position position="1"/>
    </location>
</feature>
<dbReference type="Pfam" id="PF08914">
    <property type="entry name" value="Myb_Rap1"/>
    <property type="match status" value="1"/>
</dbReference>
<keyword evidence="5" id="KW-0805">Transcription regulation</keyword>
<dbReference type="PANTHER" id="PTHR16466:SF6">
    <property type="entry name" value="TELOMERIC REPEAT-BINDING FACTOR 2-INTERACTING PROTEIN 1"/>
    <property type="match status" value="1"/>
</dbReference>
<protein>
    <recommendedName>
        <fullName evidence="5">Telomeric repeat-binding factor 2-interacting protein 1</fullName>
        <shortName evidence="5">TERF2-interacting telomeric protein 1</shortName>
    </recommendedName>
    <alternativeName>
        <fullName evidence="5">Repressor/activator protein 1 homolog</fullName>
    </alternativeName>
</protein>
<keyword evidence="5" id="KW-0804">Transcription</keyword>
<feature type="compositionally biased region" description="Basic and acidic residues" evidence="6">
    <location>
        <begin position="27"/>
        <end position="67"/>
    </location>
</feature>
<dbReference type="PANTHER" id="PTHR16466">
    <property type="entry name" value="TELOMERE REPEAT-BINDING FACTOR 2-INTERACTING PROTEIN 1"/>
    <property type="match status" value="1"/>
</dbReference>
<keyword evidence="5" id="KW-0010">Activator</keyword>
<accession>A0ABM1ERI0</accession>
<evidence type="ECO:0000256" key="2">
    <source>
        <dbReference type="ARBA" id="ARBA00022454"/>
    </source>
</evidence>
<evidence type="ECO:0000313" key="9">
    <source>
        <dbReference type="RefSeq" id="XP_014674801.1"/>
    </source>
</evidence>
<dbReference type="InterPro" id="IPR039595">
    <property type="entry name" value="TE2IP/Rap1"/>
</dbReference>
<evidence type="ECO:0000256" key="4">
    <source>
        <dbReference type="ARBA" id="ARBA00023242"/>
    </source>
</evidence>
<keyword evidence="8" id="KW-1185">Reference proteome</keyword>
<feature type="domain" description="TERF2-interacting telomeric protein 1 Myb" evidence="7">
    <location>
        <begin position="161"/>
        <end position="213"/>
    </location>
</feature>
<sequence length="219" mass="25906">REREREKCEREERDVQSASQTTYQHHTRPEYSRERERERERESQRARDECERERASGESASEREGHGGKVLWRNRPGSLCFMQKGSKLVRPKDSVFYYTTYFDDCIGAGRLLELNEYRVRDDDYEEETKVEPVSSQLGSSSDEGSERFDSATTSKKRRNKYTDKDDNGIVHYIKKHNLSNQVRGRAMWVTMEKKNVVPGHTWESLKSRYLRIIVKKSPQ</sequence>
<dbReference type="Gene3D" id="1.10.10.60">
    <property type="entry name" value="Homeodomain-like"/>
    <property type="match status" value="1"/>
</dbReference>
<dbReference type="InterPro" id="IPR009057">
    <property type="entry name" value="Homeodomain-like_sf"/>
</dbReference>
<dbReference type="InterPro" id="IPR015010">
    <property type="entry name" value="TERF2IP_Myb"/>
</dbReference>
<feature type="compositionally biased region" description="Basic and acidic residues" evidence="6">
    <location>
        <begin position="1"/>
        <end position="15"/>
    </location>
</feature>
<comment type="subcellular location">
    <subcellularLocation>
        <location evidence="5">Nucleus</location>
    </subcellularLocation>
    <subcellularLocation>
        <location evidence="5">Chromosome</location>
        <location evidence="5">Telomere</location>
    </subcellularLocation>
</comment>
<comment type="function">
    <text evidence="5">Acts both as a regulator of telomere function and as a transcription regulator. Involved in the regulation of telomere length and protection as a component of the shelterin complex (telosome). Does not bind DNA directly: recruited to telomeric double-stranded 5'-TTAGGG-3' repeats via its interaction with terf2. Independently of its function in telomeres, also acts as a transcription regulator: recruited to extratelomeric 5'-TTAGGG-3' sites via its association with terf2 or other factors, and regulates gene expression.</text>
</comment>
<reference evidence="9" key="1">
    <citation type="submission" date="2025-08" db="UniProtKB">
        <authorList>
            <consortium name="RefSeq"/>
        </authorList>
    </citation>
    <scope>IDENTIFICATION</scope>
</reference>
<evidence type="ECO:0000256" key="6">
    <source>
        <dbReference type="SAM" id="MobiDB-lite"/>
    </source>
</evidence>
<comment type="subunit">
    <text evidence="5">Homodimer.</text>
</comment>
<gene>
    <name evidence="9" type="primary">LOC106814934</name>
</gene>
<evidence type="ECO:0000256" key="5">
    <source>
        <dbReference type="RuleBase" id="RU367107"/>
    </source>
</evidence>
<name>A0ABM1ERI0_PRICU</name>
<evidence type="ECO:0000256" key="1">
    <source>
        <dbReference type="ARBA" id="ARBA00010467"/>
    </source>
</evidence>
<keyword evidence="4 5" id="KW-0539">Nucleus</keyword>
<dbReference type="Proteomes" id="UP000695022">
    <property type="component" value="Unplaced"/>
</dbReference>
<keyword evidence="2 5" id="KW-0158">Chromosome</keyword>
<feature type="region of interest" description="Disordered" evidence="6">
    <location>
        <begin position="1"/>
        <end position="70"/>
    </location>
</feature>
<dbReference type="SUPFAM" id="SSF46689">
    <property type="entry name" value="Homeodomain-like"/>
    <property type="match status" value="1"/>
</dbReference>
<keyword evidence="3 5" id="KW-0779">Telomere</keyword>
<dbReference type="GeneID" id="106814934"/>
<evidence type="ECO:0000313" key="8">
    <source>
        <dbReference type="Proteomes" id="UP000695022"/>
    </source>
</evidence>
<dbReference type="RefSeq" id="XP_014674801.1">
    <property type="nucleotide sequence ID" value="XM_014819315.1"/>
</dbReference>
<evidence type="ECO:0000259" key="7">
    <source>
        <dbReference type="Pfam" id="PF08914"/>
    </source>
</evidence>
<proteinExistence type="inferred from homology"/>
<evidence type="ECO:0000256" key="3">
    <source>
        <dbReference type="ARBA" id="ARBA00022895"/>
    </source>
</evidence>